<reference evidence="1 2" key="1">
    <citation type="journal article" date="2019" name="Nat. Microbiol.">
        <title>Mediterranean grassland soil C-N compound turnover is dependent on rainfall and depth, and is mediated by genomically divergent microorganisms.</title>
        <authorList>
            <person name="Diamond S."/>
            <person name="Andeer P.F."/>
            <person name="Li Z."/>
            <person name="Crits-Christoph A."/>
            <person name="Burstein D."/>
            <person name="Anantharaman K."/>
            <person name="Lane K.R."/>
            <person name="Thomas B.C."/>
            <person name="Pan C."/>
            <person name="Northen T.R."/>
            <person name="Banfield J.F."/>
        </authorList>
    </citation>
    <scope>NUCLEOTIDE SEQUENCE [LARGE SCALE GENOMIC DNA]</scope>
    <source>
        <strain evidence="1">WS_8</strain>
    </source>
</reference>
<dbReference type="PANTHER" id="PTHR41913:SF1">
    <property type="entry name" value="DUF1684 DOMAIN-CONTAINING PROTEIN"/>
    <property type="match status" value="1"/>
</dbReference>
<dbReference type="PANTHER" id="PTHR41913">
    <property type="entry name" value="DUF1684 DOMAIN-CONTAINING PROTEIN"/>
    <property type="match status" value="1"/>
</dbReference>
<dbReference type="EMBL" id="VBOY01000012">
    <property type="protein sequence ID" value="TMQ68314.1"/>
    <property type="molecule type" value="Genomic_DNA"/>
</dbReference>
<name>A0A538TXE9_UNCEI</name>
<dbReference type="Proteomes" id="UP000316609">
    <property type="component" value="Unassembled WGS sequence"/>
</dbReference>
<evidence type="ECO:0000313" key="2">
    <source>
        <dbReference type="Proteomes" id="UP000316609"/>
    </source>
</evidence>
<gene>
    <name evidence="1" type="ORF">E6K78_01590</name>
</gene>
<dbReference type="InterPro" id="IPR012467">
    <property type="entry name" value="DUF1684"/>
</dbReference>
<accession>A0A538TXE9</accession>
<protein>
    <submittedName>
        <fullName evidence="1">DUF1684 domain-containing protein</fullName>
    </submittedName>
</protein>
<organism evidence="1 2">
    <name type="scientific">Eiseniibacteriota bacterium</name>
    <dbReference type="NCBI Taxonomy" id="2212470"/>
    <lineage>
        <taxon>Bacteria</taxon>
        <taxon>Candidatus Eiseniibacteriota</taxon>
    </lineage>
</organism>
<comment type="caution">
    <text evidence="1">The sequence shown here is derived from an EMBL/GenBank/DDBJ whole genome shotgun (WGS) entry which is preliminary data.</text>
</comment>
<dbReference type="Pfam" id="PF07920">
    <property type="entry name" value="DUF1684"/>
    <property type="match status" value="1"/>
</dbReference>
<dbReference type="AlphaFoldDB" id="A0A538TXE9"/>
<sequence>MFDPRSPRFKEYRGLKYFPVDLSYRYVLGLTPNPKPDTVVILSTRGNQRRALRLGWFDFRVKSTPCRLEVSRLLEPGVGEGDLAVFFRDATSGKETYSIGRYLNIERLTDGRCVLDFNSAYNPACAFSVHYNCPIPPRANVLKVAIRAGEMDSHYATQ</sequence>
<evidence type="ECO:0000313" key="1">
    <source>
        <dbReference type="EMBL" id="TMQ68314.1"/>
    </source>
</evidence>
<proteinExistence type="predicted"/>